<feature type="region of interest" description="Disordered" evidence="1">
    <location>
        <begin position="180"/>
        <end position="203"/>
    </location>
</feature>
<dbReference type="GeneID" id="19149467"/>
<name>W6XRN3_COCC2</name>
<evidence type="ECO:0000256" key="1">
    <source>
        <dbReference type="SAM" id="MobiDB-lite"/>
    </source>
</evidence>
<evidence type="ECO:0000313" key="3">
    <source>
        <dbReference type="Proteomes" id="UP000053841"/>
    </source>
</evidence>
<dbReference type="AlphaFoldDB" id="W6XRN3"/>
<sequence length="203" mass="23178">MKRMKKSHVKLGFETSPPSPIVAKEITLRSHIQELLDKLPQNLPTYYHEELIGRCHRNTSRIYLTLALDRICFLLHSPLFSYVVGPRIWRAEQKAQSSETQAATTQTPIVKNTHEGVIREPATYPALSKLRIDIKQEKDDWVEDSSFVMSFCFFCEEVAFLSSEFRSRERAGAILRGTAGEQDRCGEEEAAPCQVEGKKYNDA</sequence>
<accession>W6XRN3</accession>
<keyword evidence="3" id="KW-1185">Reference proteome</keyword>
<proteinExistence type="predicted"/>
<reference evidence="2 3" key="1">
    <citation type="journal article" date="2013" name="PLoS Genet.">
        <title>Comparative genome structure, secondary metabolite, and effector coding capacity across Cochliobolus pathogens.</title>
        <authorList>
            <person name="Condon B.J."/>
            <person name="Leng Y."/>
            <person name="Wu D."/>
            <person name="Bushley K.E."/>
            <person name="Ohm R.A."/>
            <person name="Otillar R."/>
            <person name="Martin J."/>
            <person name="Schackwitz W."/>
            <person name="Grimwood J."/>
            <person name="MohdZainudin N."/>
            <person name="Xue C."/>
            <person name="Wang R."/>
            <person name="Manning V.A."/>
            <person name="Dhillon B."/>
            <person name="Tu Z.J."/>
            <person name="Steffenson B.J."/>
            <person name="Salamov A."/>
            <person name="Sun H."/>
            <person name="Lowry S."/>
            <person name="LaButti K."/>
            <person name="Han J."/>
            <person name="Copeland A."/>
            <person name="Lindquist E."/>
            <person name="Barry K."/>
            <person name="Schmutz J."/>
            <person name="Baker S.E."/>
            <person name="Ciuffetti L.M."/>
            <person name="Grigoriev I.V."/>
            <person name="Zhong S."/>
            <person name="Turgeon B.G."/>
        </authorList>
    </citation>
    <scope>NUCLEOTIDE SEQUENCE [LARGE SCALE GENOMIC DNA]</scope>
    <source>
        <strain evidence="2 3">26-R-13</strain>
    </source>
</reference>
<gene>
    <name evidence="2" type="ORF">COCCADRAFT_41418</name>
</gene>
<organism evidence="2 3">
    <name type="scientific">Cochliobolus carbonum (strain 26-R-13)</name>
    <name type="common">Maize leaf spot fungus</name>
    <name type="synonym">Bipolaris zeicola</name>
    <dbReference type="NCBI Taxonomy" id="930089"/>
    <lineage>
        <taxon>Eukaryota</taxon>
        <taxon>Fungi</taxon>
        <taxon>Dikarya</taxon>
        <taxon>Ascomycota</taxon>
        <taxon>Pezizomycotina</taxon>
        <taxon>Dothideomycetes</taxon>
        <taxon>Pleosporomycetidae</taxon>
        <taxon>Pleosporales</taxon>
        <taxon>Pleosporineae</taxon>
        <taxon>Pleosporaceae</taxon>
        <taxon>Bipolaris</taxon>
    </lineage>
</organism>
<dbReference type="OrthoDB" id="3672963at2759"/>
<dbReference type="EMBL" id="KI964855">
    <property type="protein sequence ID" value="EUC27980.1"/>
    <property type="molecule type" value="Genomic_DNA"/>
</dbReference>
<evidence type="ECO:0000313" key="2">
    <source>
        <dbReference type="EMBL" id="EUC27980.1"/>
    </source>
</evidence>
<dbReference type="HOGENOM" id="CLU_110305_0_0_1"/>
<dbReference type="Proteomes" id="UP000053841">
    <property type="component" value="Unassembled WGS sequence"/>
</dbReference>
<dbReference type="KEGG" id="bze:COCCADRAFT_41418"/>
<dbReference type="RefSeq" id="XP_007717713.1">
    <property type="nucleotide sequence ID" value="XM_007719523.1"/>
</dbReference>
<dbReference type="eggNOG" id="ENOG502RPIA">
    <property type="taxonomic scope" value="Eukaryota"/>
</dbReference>
<protein>
    <submittedName>
        <fullName evidence="2">Uncharacterized protein</fullName>
    </submittedName>
</protein>